<keyword evidence="4 10" id="KW-0808">Transferase</keyword>
<keyword evidence="12" id="KW-1185">Reference proteome</keyword>
<keyword evidence="8 10" id="KW-0411">Iron-sulfur</keyword>
<dbReference type="NCBIfam" id="TIGR00322">
    <property type="entry name" value="diphth2_R"/>
    <property type="match status" value="1"/>
</dbReference>
<dbReference type="InterPro" id="IPR042263">
    <property type="entry name" value="DPH1/DPH2_1"/>
</dbReference>
<keyword evidence="5 10" id="KW-0949">S-adenosyl-L-methionine</keyword>
<comment type="catalytic activity">
    <reaction evidence="9 10">
        <text>L-histidyl-[translation elongation factor 2] + S-adenosyl-L-methionine = 2-[(3S)-amino-3-carboxypropyl]-L-histidyl-[translation elongation factor 2] + S-methyl-5'-thioadenosine + H(+)</text>
        <dbReference type="Rhea" id="RHEA:36783"/>
        <dbReference type="Rhea" id="RHEA-COMP:9748"/>
        <dbReference type="Rhea" id="RHEA-COMP:9749"/>
        <dbReference type="ChEBI" id="CHEBI:15378"/>
        <dbReference type="ChEBI" id="CHEBI:17509"/>
        <dbReference type="ChEBI" id="CHEBI:29979"/>
        <dbReference type="ChEBI" id="CHEBI:59789"/>
        <dbReference type="ChEBI" id="CHEBI:73995"/>
        <dbReference type="EC" id="2.5.1.108"/>
    </reaction>
</comment>
<dbReference type="UniPathway" id="UPA00559"/>
<comment type="caution">
    <text evidence="11">The sequence shown here is derived from an EMBL/GenBank/DDBJ whole genome shotgun (WGS) entry which is preliminary data.</text>
</comment>
<dbReference type="EMBL" id="LHXJ01000001">
    <property type="protein sequence ID" value="KXA91747.1"/>
    <property type="molecule type" value="Genomic_DNA"/>
</dbReference>
<dbReference type="Gene3D" id="3.40.50.11850">
    <property type="entry name" value="Diphthamide synthesis DPH1/DPH2 domain 2"/>
    <property type="match status" value="1"/>
</dbReference>
<dbReference type="NCBIfam" id="TIGR03682">
    <property type="entry name" value="arCOG04112"/>
    <property type="match status" value="1"/>
</dbReference>
<sequence length="325" mass="35574">MRNFLREKEVDRVAVQLPSGLRPFVREIVRVYDEVDVEALFTAGSCYGSCDLADGEAEELGCDALIHYGHADMGIPTALPTLYVEARVEVEPFEALDRALPELEGSSWGLTATVQHVGFLEEVRKFLGERGIEAVIGDPGSRCGYPGQILGCDWGSARSVAGEVDGILYIGTGRFHPIGLALATRSRVVSVDPVSGGHEVVDPGREKFLRRRYAAVARAESGESFGVIVSTKAGQNRMNLAERLAGELEDSGYEADVLVTDEVGPELLENYQLDAYVNTACPRISIDDSELYDRPVLTPFEAEVLTGEGEWDEYRLDEIGRNWEG</sequence>
<dbReference type="Pfam" id="PF01866">
    <property type="entry name" value="Diphthamide_syn"/>
    <property type="match status" value="1"/>
</dbReference>
<evidence type="ECO:0000256" key="4">
    <source>
        <dbReference type="ARBA" id="ARBA00022679"/>
    </source>
</evidence>
<comment type="function">
    <text evidence="10">Catalyzes the first step of diphthamide biosynthesis, i.e. the transfer of the 3-amino-3-carboxypropyl group from S-adenosyl-L-methionine (SAM) to the C2 position of the imidazole ring of the target histidine residue in translation elongation factor 2 (EF-2).</text>
</comment>
<organism evidence="11 12">
    <name type="scientific">candidate division MSBL1 archaeon SCGC-AAA259A05</name>
    <dbReference type="NCBI Taxonomy" id="1698259"/>
    <lineage>
        <taxon>Archaea</taxon>
        <taxon>Methanobacteriati</taxon>
        <taxon>Methanobacteriota</taxon>
        <taxon>candidate division MSBL1</taxon>
    </lineage>
</organism>
<comment type="similarity">
    <text evidence="10">Belongs to the DPH1/DPH2 family.</text>
</comment>
<dbReference type="InterPro" id="IPR016435">
    <property type="entry name" value="DPH1/DPH2"/>
</dbReference>
<proteinExistence type="inferred from homology"/>
<dbReference type="EC" id="2.5.1.108" evidence="3 10"/>
<dbReference type="GO" id="GO:0051539">
    <property type="term" value="F:4 iron, 4 sulfur cluster binding"/>
    <property type="evidence" value="ECO:0007669"/>
    <property type="project" value="UniProtKB-UniRule"/>
</dbReference>
<comment type="cofactor">
    <cofactor evidence="1 10">
        <name>[4Fe-4S] cluster</name>
        <dbReference type="ChEBI" id="CHEBI:49883"/>
    </cofactor>
</comment>
<name>A0A133UC29_9EURY</name>
<comment type="pathway">
    <text evidence="2 10">Protein modification; peptidyl-diphthamide biosynthesis.</text>
</comment>
<dbReference type="FunFam" id="3.40.50.11860:FF:000001">
    <property type="entry name" value="2-(3-amino-3-carboxypropyl)histidine synthase subunit 2"/>
    <property type="match status" value="1"/>
</dbReference>
<dbReference type="PIRSF" id="PIRSF004967">
    <property type="entry name" value="DPH1"/>
    <property type="match status" value="1"/>
</dbReference>
<protein>
    <recommendedName>
        <fullName evidence="3 10">2-(3-amino-3-carboxypropyl)histidine synthase</fullName>
        <ecNumber evidence="3 10">2.5.1.108</ecNumber>
    </recommendedName>
</protein>
<dbReference type="PATRIC" id="fig|1698259.3.peg.34"/>
<evidence type="ECO:0000256" key="1">
    <source>
        <dbReference type="ARBA" id="ARBA00001966"/>
    </source>
</evidence>
<dbReference type="Gene3D" id="3.40.50.11860">
    <property type="entry name" value="Diphthamide synthesis DPH1/DPH2 domain 3"/>
    <property type="match status" value="1"/>
</dbReference>
<dbReference type="InterPro" id="IPR035435">
    <property type="entry name" value="DPH1/DPH2_euk_archaea"/>
</dbReference>
<dbReference type="GO" id="GO:0046872">
    <property type="term" value="F:metal ion binding"/>
    <property type="evidence" value="ECO:0007669"/>
    <property type="project" value="UniProtKB-KW"/>
</dbReference>
<evidence type="ECO:0000256" key="3">
    <source>
        <dbReference type="ARBA" id="ARBA00012221"/>
    </source>
</evidence>
<dbReference type="PANTHER" id="PTHR10762">
    <property type="entry name" value="DIPHTHAMIDE BIOSYNTHESIS PROTEIN"/>
    <property type="match status" value="1"/>
</dbReference>
<reference evidence="11 12" key="1">
    <citation type="journal article" date="2016" name="Sci. Rep.">
        <title>Metabolic traits of an uncultured archaeal lineage -MSBL1- from brine pools of the Red Sea.</title>
        <authorList>
            <person name="Mwirichia R."/>
            <person name="Alam I."/>
            <person name="Rashid M."/>
            <person name="Vinu M."/>
            <person name="Ba-Alawi W."/>
            <person name="Anthony Kamau A."/>
            <person name="Kamanda Ngugi D."/>
            <person name="Goker M."/>
            <person name="Klenk H.P."/>
            <person name="Bajic V."/>
            <person name="Stingl U."/>
        </authorList>
    </citation>
    <scope>NUCLEOTIDE SEQUENCE [LARGE SCALE GENOMIC DNA]</scope>
    <source>
        <strain evidence="11">SCGC-AAA259A05</strain>
    </source>
</reference>
<dbReference type="Gene3D" id="3.40.50.11840">
    <property type="entry name" value="Diphthamide synthesis DPH1/DPH2 domain 1"/>
    <property type="match status" value="1"/>
</dbReference>
<dbReference type="GO" id="GO:0017183">
    <property type="term" value="P:protein histidyl modification to diphthamide"/>
    <property type="evidence" value="ECO:0007669"/>
    <property type="project" value="UniProtKB-UniRule"/>
</dbReference>
<accession>A0A133UC29</accession>
<evidence type="ECO:0000313" key="12">
    <source>
        <dbReference type="Proteomes" id="UP000070163"/>
    </source>
</evidence>
<dbReference type="AlphaFoldDB" id="A0A133UC29"/>
<dbReference type="SFLD" id="SFLDS00032">
    <property type="entry name" value="Radical_SAM_3-amino-3-carboxyp"/>
    <property type="match status" value="1"/>
</dbReference>
<dbReference type="InterPro" id="IPR042265">
    <property type="entry name" value="DPH1/DPH2_3"/>
</dbReference>
<evidence type="ECO:0000313" key="11">
    <source>
        <dbReference type="EMBL" id="KXA91747.1"/>
    </source>
</evidence>
<keyword evidence="7 10" id="KW-0408">Iron</keyword>
<dbReference type="GO" id="GO:0090560">
    <property type="term" value="F:2-(3-amino-3-carboxypropyl)histidine synthase activity"/>
    <property type="evidence" value="ECO:0007669"/>
    <property type="project" value="UniProtKB-UniRule"/>
</dbReference>
<evidence type="ECO:0000256" key="6">
    <source>
        <dbReference type="ARBA" id="ARBA00022723"/>
    </source>
</evidence>
<keyword evidence="10" id="KW-0004">4Fe-4S</keyword>
<evidence type="ECO:0000256" key="2">
    <source>
        <dbReference type="ARBA" id="ARBA00005156"/>
    </source>
</evidence>
<dbReference type="InterPro" id="IPR022428">
    <property type="entry name" value="Dph2_arc"/>
</dbReference>
<keyword evidence="6 10" id="KW-0479">Metal-binding</keyword>
<evidence type="ECO:0000256" key="7">
    <source>
        <dbReference type="ARBA" id="ARBA00023004"/>
    </source>
</evidence>
<evidence type="ECO:0000256" key="5">
    <source>
        <dbReference type="ARBA" id="ARBA00022691"/>
    </source>
</evidence>
<dbReference type="Proteomes" id="UP000070163">
    <property type="component" value="Unassembled WGS sequence"/>
</dbReference>
<evidence type="ECO:0000256" key="8">
    <source>
        <dbReference type="ARBA" id="ARBA00023014"/>
    </source>
</evidence>
<gene>
    <name evidence="11" type="ORF">AKJ57_00160</name>
</gene>
<evidence type="ECO:0000256" key="10">
    <source>
        <dbReference type="PIRNR" id="PIRNR004967"/>
    </source>
</evidence>
<dbReference type="InterPro" id="IPR042264">
    <property type="entry name" value="DPH1/DPH2_2"/>
</dbReference>
<dbReference type="PANTHER" id="PTHR10762:SF1">
    <property type="entry name" value="2-(3-AMINO-3-CARBOXYPROPYL)HISTIDINE SYNTHASE SUBUNIT 1"/>
    <property type="match status" value="1"/>
</dbReference>
<evidence type="ECO:0000256" key="9">
    <source>
        <dbReference type="ARBA" id="ARBA00048403"/>
    </source>
</evidence>